<accession>A0A4R7UXW1</accession>
<organism evidence="1 2">
    <name type="scientific">Actinophytocola oryzae</name>
    <dbReference type="NCBI Taxonomy" id="502181"/>
    <lineage>
        <taxon>Bacteria</taxon>
        <taxon>Bacillati</taxon>
        <taxon>Actinomycetota</taxon>
        <taxon>Actinomycetes</taxon>
        <taxon>Pseudonocardiales</taxon>
        <taxon>Pseudonocardiaceae</taxon>
    </lineage>
</organism>
<dbReference type="EMBL" id="SOCP01000021">
    <property type="protein sequence ID" value="TDV40994.1"/>
    <property type="molecule type" value="Genomic_DNA"/>
</dbReference>
<protein>
    <submittedName>
        <fullName evidence="1">Uncharacterized protein</fullName>
    </submittedName>
</protein>
<reference evidence="1 2" key="1">
    <citation type="submission" date="2019-03" db="EMBL/GenBank/DDBJ databases">
        <title>Genomic Encyclopedia of Archaeal and Bacterial Type Strains, Phase II (KMG-II): from individual species to whole genera.</title>
        <authorList>
            <person name="Goeker M."/>
        </authorList>
    </citation>
    <scope>NUCLEOTIDE SEQUENCE [LARGE SCALE GENOMIC DNA]</scope>
    <source>
        <strain evidence="1 2">DSM 45499</strain>
    </source>
</reference>
<evidence type="ECO:0000313" key="1">
    <source>
        <dbReference type="EMBL" id="TDV40994.1"/>
    </source>
</evidence>
<keyword evidence="2" id="KW-1185">Reference proteome</keyword>
<comment type="caution">
    <text evidence="1">The sequence shown here is derived from an EMBL/GenBank/DDBJ whole genome shotgun (WGS) entry which is preliminary data.</text>
</comment>
<evidence type="ECO:0000313" key="2">
    <source>
        <dbReference type="Proteomes" id="UP000294927"/>
    </source>
</evidence>
<proteinExistence type="predicted"/>
<name>A0A4R7UXW1_9PSEU</name>
<dbReference type="Proteomes" id="UP000294927">
    <property type="component" value="Unassembled WGS sequence"/>
</dbReference>
<dbReference type="AlphaFoldDB" id="A0A4R7UXW1"/>
<dbReference type="RefSeq" id="WP_133907938.1">
    <property type="nucleotide sequence ID" value="NZ_SOCP01000021.1"/>
</dbReference>
<gene>
    <name evidence="1" type="ORF">CLV71_12160</name>
</gene>
<sequence>MTEDEEDQEVQCRDLDAGSGSQCLELGADWVAYLAEADIPENVSGIDYGIADFEGQEQANV</sequence>